<sequence>MPPSVLHRLLIFDRPPAAAVVYQQVFPAPAGGHDAADAAGAAAAAAVPADTLRDVVTVFSQFSRDVGGGEVQRLVFRRPPPPLGDASVQWAPEPDEPLLTSAWPSLSLTTATAGAFTVIVLDNGAVPPTPAPADVGGGAGGASPAGGPPDAVAAFVRATAAYVAAHAPTFAGGGGWQGG</sequence>
<protein>
    <submittedName>
        <fullName evidence="1">Uncharacterized protein</fullName>
    </submittedName>
</protein>
<gene>
    <name evidence="1" type="ORF">BU14_0331s0009</name>
</gene>
<dbReference type="Proteomes" id="UP000218209">
    <property type="component" value="Unassembled WGS sequence"/>
</dbReference>
<reference evidence="1 2" key="1">
    <citation type="submission" date="2017-03" db="EMBL/GenBank/DDBJ databases">
        <title>WGS assembly of Porphyra umbilicalis.</title>
        <authorList>
            <person name="Brawley S.H."/>
            <person name="Blouin N.A."/>
            <person name="Ficko-Blean E."/>
            <person name="Wheeler G.L."/>
            <person name="Lohr M."/>
            <person name="Goodson H.V."/>
            <person name="Jenkins J.W."/>
            <person name="Blaby-Haas C.E."/>
            <person name="Helliwell K.E."/>
            <person name="Chan C."/>
            <person name="Marriage T."/>
            <person name="Bhattacharya D."/>
            <person name="Klein A.S."/>
            <person name="Badis Y."/>
            <person name="Brodie J."/>
            <person name="Cao Y."/>
            <person name="Collen J."/>
            <person name="Dittami S.M."/>
            <person name="Gachon C.M."/>
            <person name="Green B.R."/>
            <person name="Karpowicz S."/>
            <person name="Kim J.W."/>
            <person name="Kudahl U."/>
            <person name="Lin S."/>
            <person name="Michel G."/>
            <person name="Mittag M."/>
            <person name="Olson B.J."/>
            <person name="Pangilinan J."/>
            <person name="Peng Y."/>
            <person name="Qiu H."/>
            <person name="Shu S."/>
            <person name="Singer J.T."/>
            <person name="Smith A.G."/>
            <person name="Sprecher B.N."/>
            <person name="Wagner V."/>
            <person name="Wang W."/>
            <person name="Wang Z.-Y."/>
            <person name="Yan J."/>
            <person name="Yarish C."/>
            <person name="Zoeuner-Riek S."/>
            <person name="Zhuang Y."/>
            <person name="Zou Y."/>
            <person name="Lindquist E.A."/>
            <person name="Grimwood J."/>
            <person name="Barry K."/>
            <person name="Rokhsar D.S."/>
            <person name="Schmutz J."/>
            <person name="Stiller J.W."/>
            <person name="Grossman A.R."/>
            <person name="Prochnik S.E."/>
        </authorList>
    </citation>
    <scope>NUCLEOTIDE SEQUENCE [LARGE SCALE GENOMIC DNA]</scope>
    <source>
        <strain evidence="1">4086291</strain>
    </source>
</reference>
<dbReference type="EMBL" id="KV918983">
    <property type="protein sequence ID" value="OSX73690.1"/>
    <property type="molecule type" value="Genomic_DNA"/>
</dbReference>
<accession>A0A1X6NYT0</accession>
<name>A0A1X6NYT0_PORUM</name>
<dbReference type="AlphaFoldDB" id="A0A1X6NYT0"/>
<evidence type="ECO:0000313" key="2">
    <source>
        <dbReference type="Proteomes" id="UP000218209"/>
    </source>
</evidence>
<organism evidence="1 2">
    <name type="scientific">Porphyra umbilicalis</name>
    <name type="common">Purple laver</name>
    <name type="synonym">Red alga</name>
    <dbReference type="NCBI Taxonomy" id="2786"/>
    <lineage>
        <taxon>Eukaryota</taxon>
        <taxon>Rhodophyta</taxon>
        <taxon>Bangiophyceae</taxon>
        <taxon>Bangiales</taxon>
        <taxon>Bangiaceae</taxon>
        <taxon>Porphyra</taxon>
    </lineage>
</organism>
<proteinExistence type="predicted"/>
<keyword evidence="2" id="KW-1185">Reference proteome</keyword>
<evidence type="ECO:0000313" key="1">
    <source>
        <dbReference type="EMBL" id="OSX73690.1"/>
    </source>
</evidence>